<dbReference type="Pfam" id="PF07484">
    <property type="entry name" value="Collar"/>
    <property type="match status" value="1"/>
</dbReference>
<evidence type="ECO:0000313" key="3">
    <source>
        <dbReference type="Proteomes" id="UP000583454"/>
    </source>
</evidence>
<dbReference type="AlphaFoldDB" id="A0A840ZGL8"/>
<dbReference type="RefSeq" id="WP_183566165.1">
    <property type="nucleotide sequence ID" value="NZ_JACHOP010000003.1"/>
</dbReference>
<proteinExistence type="predicted"/>
<accession>A0A840ZGL8</accession>
<sequence length="179" mass="18853">MDPYLGEIRMVGFNYAPQGWAFCNGQLISIQQYSALFALLGTQFGGNGVSTFGLPDLRGRAPISFGQGNGLQPYAMGQSGGAETVTLVTSQMPMHNHTVTADASIGTTGAPQGNNIAQVENQAADTPLSSFTTGNPSVPAQLNNATVGMQGQNQPHENRPPYQAVNFIIALQGIFPPRN</sequence>
<dbReference type="Proteomes" id="UP000583454">
    <property type="component" value="Unassembled WGS sequence"/>
</dbReference>
<dbReference type="SUPFAM" id="SSF88874">
    <property type="entry name" value="Receptor-binding domain of short tail fibre protein gp12"/>
    <property type="match status" value="1"/>
</dbReference>
<protein>
    <submittedName>
        <fullName evidence="2">Microcystin-dependent protein</fullName>
    </submittedName>
</protein>
<organism evidence="2 3">
    <name type="scientific">Methylorubrum rhodinum</name>
    <dbReference type="NCBI Taxonomy" id="29428"/>
    <lineage>
        <taxon>Bacteria</taxon>
        <taxon>Pseudomonadati</taxon>
        <taxon>Pseudomonadota</taxon>
        <taxon>Alphaproteobacteria</taxon>
        <taxon>Hyphomicrobiales</taxon>
        <taxon>Methylobacteriaceae</taxon>
        <taxon>Methylorubrum</taxon>
    </lineage>
</organism>
<dbReference type="Gene3D" id="3.90.1340.10">
    <property type="entry name" value="Phage tail collar domain"/>
    <property type="match status" value="1"/>
</dbReference>
<gene>
    <name evidence="2" type="ORF">HNR00_001128</name>
</gene>
<reference evidence="2 3" key="1">
    <citation type="submission" date="2020-08" db="EMBL/GenBank/DDBJ databases">
        <title>Genomic Encyclopedia of Type Strains, Phase IV (KMG-IV): sequencing the most valuable type-strain genomes for metagenomic binning, comparative biology and taxonomic classification.</title>
        <authorList>
            <person name="Goeker M."/>
        </authorList>
    </citation>
    <scope>NUCLEOTIDE SEQUENCE [LARGE SCALE GENOMIC DNA]</scope>
    <source>
        <strain evidence="2 3">DSM 2163</strain>
    </source>
</reference>
<feature type="domain" description="Phage tail collar" evidence="1">
    <location>
        <begin position="6"/>
        <end position="62"/>
    </location>
</feature>
<dbReference type="EMBL" id="JACHOP010000003">
    <property type="protein sequence ID" value="MBB5756430.1"/>
    <property type="molecule type" value="Genomic_DNA"/>
</dbReference>
<dbReference type="InterPro" id="IPR011083">
    <property type="entry name" value="Phage_tail_collar_dom"/>
</dbReference>
<keyword evidence="3" id="KW-1185">Reference proteome</keyword>
<evidence type="ECO:0000259" key="1">
    <source>
        <dbReference type="Pfam" id="PF07484"/>
    </source>
</evidence>
<name>A0A840ZGL8_9HYPH</name>
<dbReference type="InterPro" id="IPR037053">
    <property type="entry name" value="Phage_tail_collar_dom_sf"/>
</dbReference>
<evidence type="ECO:0000313" key="2">
    <source>
        <dbReference type="EMBL" id="MBB5756430.1"/>
    </source>
</evidence>
<comment type="caution">
    <text evidence="2">The sequence shown here is derived from an EMBL/GenBank/DDBJ whole genome shotgun (WGS) entry which is preliminary data.</text>
</comment>